<feature type="compositionally biased region" description="Basic residues" evidence="2">
    <location>
        <begin position="1119"/>
        <end position="1129"/>
    </location>
</feature>
<feature type="compositionally biased region" description="Polar residues" evidence="2">
    <location>
        <begin position="1669"/>
        <end position="1680"/>
    </location>
</feature>
<feature type="coiled-coil region" evidence="1">
    <location>
        <begin position="374"/>
        <end position="442"/>
    </location>
</feature>
<gene>
    <name evidence="3" type="ORF">CDAUBV1_LOCUS11335</name>
</gene>
<proteinExistence type="predicted"/>
<feature type="coiled-coil region" evidence="1">
    <location>
        <begin position="882"/>
        <end position="1047"/>
    </location>
</feature>
<accession>A0AAV2TJP5</accession>
<feature type="compositionally biased region" description="Basic and acidic residues" evidence="2">
    <location>
        <begin position="1508"/>
        <end position="1520"/>
    </location>
</feature>
<feature type="region of interest" description="Disordered" evidence="2">
    <location>
        <begin position="1579"/>
        <end position="1610"/>
    </location>
</feature>
<feature type="compositionally biased region" description="Polar residues" evidence="2">
    <location>
        <begin position="1584"/>
        <end position="1598"/>
    </location>
</feature>
<feature type="region of interest" description="Disordered" evidence="2">
    <location>
        <begin position="1628"/>
        <end position="1692"/>
    </location>
</feature>
<dbReference type="PANTHER" id="PTHR23159">
    <property type="entry name" value="CENTROSOMAL PROTEIN 2"/>
    <property type="match status" value="1"/>
</dbReference>
<protein>
    <submittedName>
        <fullName evidence="3">Uncharacterized protein</fullName>
    </submittedName>
</protein>
<evidence type="ECO:0000313" key="3">
    <source>
        <dbReference type="EMBL" id="CAL5137061.1"/>
    </source>
</evidence>
<feature type="region of interest" description="Disordered" evidence="2">
    <location>
        <begin position="187"/>
        <end position="212"/>
    </location>
</feature>
<comment type="caution">
    <text evidence="3">The sequence shown here is derived from an EMBL/GenBank/DDBJ whole genome shotgun (WGS) entry which is preliminary data.</text>
</comment>
<feature type="region of interest" description="Disordered" evidence="2">
    <location>
        <begin position="1119"/>
        <end position="1192"/>
    </location>
</feature>
<feature type="compositionally biased region" description="Basic residues" evidence="2">
    <location>
        <begin position="1180"/>
        <end position="1191"/>
    </location>
</feature>
<keyword evidence="1" id="KW-0175">Coiled coil</keyword>
<feature type="region of interest" description="Disordered" evidence="2">
    <location>
        <begin position="1769"/>
        <end position="1791"/>
    </location>
</feature>
<reference evidence="3" key="1">
    <citation type="submission" date="2024-06" db="EMBL/GenBank/DDBJ databases">
        <authorList>
            <person name="Liu X."/>
            <person name="Lenzi L."/>
            <person name="Haldenby T S."/>
            <person name="Uol C."/>
        </authorList>
    </citation>
    <scope>NUCLEOTIDE SEQUENCE</scope>
</reference>
<feature type="compositionally biased region" description="Basic and acidic residues" evidence="2">
    <location>
        <begin position="1134"/>
        <end position="1144"/>
    </location>
</feature>
<organism evidence="3 4">
    <name type="scientific">Calicophoron daubneyi</name>
    <name type="common">Rumen fluke</name>
    <name type="synonym">Paramphistomum daubneyi</name>
    <dbReference type="NCBI Taxonomy" id="300641"/>
    <lineage>
        <taxon>Eukaryota</taxon>
        <taxon>Metazoa</taxon>
        <taxon>Spiralia</taxon>
        <taxon>Lophotrochozoa</taxon>
        <taxon>Platyhelminthes</taxon>
        <taxon>Trematoda</taxon>
        <taxon>Digenea</taxon>
        <taxon>Plagiorchiida</taxon>
        <taxon>Pronocephalata</taxon>
        <taxon>Paramphistomoidea</taxon>
        <taxon>Paramphistomidae</taxon>
        <taxon>Calicophoron</taxon>
    </lineage>
</organism>
<dbReference type="PANTHER" id="PTHR23159:SF31">
    <property type="entry name" value="CENTROSOME-ASSOCIATED PROTEIN CEP250 ISOFORM X1"/>
    <property type="match status" value="1"/>
</dbReference>
<feature type="coiled-coil region" evidence="1">
    <location>
        <begin position="767"/>
        <end position="826"/>
    </location>
</feature>
<sequence length="1791" mass="197432">MDAALNLTIETQHVIFHLVREPMTQLSADRYLSRDSILTGFYEPIPSPHSLAMQADTLDNAGAIHSSSLAVSDTRDMETTPIKPALANHIPRHSLCAPLDVEASSANDDLSPTMLRRSWAADSSNMHPIVSNISLTKASKDEPVFLVPGPVCPKKAADRKNSAHSPGLTNGSAVCMNNVHFNGFAAPDLTSSPLPNSEADADGDGQRNRRPSDLSLLVPSRANSFSYNPSLPPSGANSMGDLSELSSAQKHLQPPASPLTSVKHLLDSPLWTQKTRLREAERERRRLIAELEKERNYRDEVENVVAELRTQLTEAQVRATEAESRSTRLTRELAALQDQTDELNMCRAELSVREDEITTLKQRLNSFQDLMSYSRKLEVEKANLQQECADHRQKIEQLSSKLNEVKDRRMVYSEVETLRVKLQDAEAQLAQQLLDRENVEKDARRQHELYCQLKLQQSVAEKRRAFRRRQTSKSIQSKAAVNDAHLSCSSTGDADEIEYEDIAQAPSSRLAIPSTQQNGNLEDVPTSSCSAPNLDTLSAKYGENLGAVLENELHSAQSHIVRLKGELQLSLEQVSSRDKEIKVLTERLVQMTSDFTQLSAQRELSEQAASQMRSSFEALHADLKTLQSRLSSADMDGTMQDDDLVPTAQLVDVGMLLSKVKYVGTGLTEPLDEVCTLFLHRFEGIWNVQKQKIDSLNASLLKTRDSHAAISNELDSSKAELSKLLSQLQQQTDLHVQYAKSKDREIHELGLHVTKLQADLDDSTTLSKGLQSRVDSVEKEKRELLSRLEELKRQSNEKLQSSKQMLDDQTKRLHELENELAASRHNSSQIDECIQTEELLFGSPIAFDAPHFSESLEHLDDISANGPDDELSVPGDLTHTAYEALAADRRGLSDELVRLHDELSEANSYSQQLEQQIVELHDKLSSTEEELQRQTTLLTRAQENWAIVEREGRETEARLSDLRAEYTAELEAMRAELLPQINRSRSEASATAAQADAVRAKFEVERNELKNKLAETTCELERLDGDRNRLAERNADLQRELSTIRSLMNTVAQNMSAIPSEKANNSIRKILSLLSSQNQENGFSSVADSLNRIPSQAASHINPSLEEWLECACEKVDKRGHRSNTRHRSGASLRGDDLYDHSDTLSDGDSSQSYTDGSVGPSRPPFYDDNLSRCSSHRTGSYRHRHRRKERRASNDVIREIARLTSRTAALETVALNLKQNIYQQQSLQQQTARQRASFPVASSTLCPLQHRGQLHDNAVSLSMNNPHSMDDVPGARSSSLVENGPAVASAPVFGAGGAQNGSKVGQELDTSADSSAYTDLSQVSPASRNGSHSNTSVSPPPAFAEFPKPSTSQALAGTHVVRSGRDKNVMTVSKVIDVPNSARTVPPGSSQDSPPLSDIGRITELHRRNRLQPLHLRTSYPVETQTVNPVQIADALAQVPSSNEVSHLKTDSKSSMRPYPRKASAVARLPVVPEDHGNILREVDKGNMLGTHRSARGGASRSGLKPLHFERTASDEPESRPSPLAAGYHPVPKNLQAIADALLAVSDDPSTMADALAAELSRTALIAPQNHHPGVPSFVPDTNLPQVSSSADRNTGGKTRARTNHERTSNQVIERPEQGQFIFIPFPNGKSAKQQMPDENFRPLGSGDAHASDQFVKPAPPRKPNARSVRNSSRNHSATVDSDDDHSIVSSVHSGKSSVAFEISFTSPTNKSNRRLPPTRVPASSIIVHRGRGTRHHSGGQRSDVSTARTCSSAFSSSSCAKLPLATTIPTDRSFQSVQTPLQRHPDRLK</sequence>
<feature type="region of interest" description="Disordered" evidence="2">
    <location>
        <begin position="1299"/>
        <end position="1350"/>
    </location>
</feature>
<feature type="region of interest" description="Disordered" evidence="2">
    <location>
        <begin position="225"/>
        <end position="261"/>
    </location>
</feature>
<evidence type="ECO:0000256" key="1">
    <source>
        <dbReference type="SAM" id="Coils"/>
    </source>
</evidence>
<dbReference type="EMBL" id="CAXLJL010000378">
    <property type="protein sequence ID" value="CAL5137061.1"/>
    <property type="molecule type" value="Genomic_DNA"/>
</dbReference>
<feature type="region of interest" description="Disordered" evidence="2">
    <location>
        <begin position="1260"/>
        <end position="1283"/>
    </location>
</feature>
<feature type="compositionally biased region" description="Polar residues" evidence="2">
    <location>
        <begin position="1145"/>
        <end position="1156"/>
    </location>
</feature>
<feature type="compositionally biased region" description="Polar residues" evidence="2">
    <location>
        <begin position="1769"/>
        <end position="1783"/>
    </location>
</feature>
<evidence type="ECO:0000256" key="2">
    <source>
        <dbReference type="SAM" id="MobiDB-lite"/>
    </source>
</evidence>
<feature type="compositionally biased region" description="Polar residues" evidence="2">
    <location>
        <begin position="1301"/>
        <end position="1338"/>
    </location>
</feature>
<evidence type="ECO:0000313" key="4">
    <source>
        <dbReference type="Proteomes" id="UP001497525"/>
    </source>
</evidence>
<name>A0AAV2TJP5_CALDB</name>
<feature type="region of interest" description="Disordered" evidence="2">
    <location>
        <begin position="1493"/>
        <end position="1526"/>
    </location>
</feature>
<dbReference type="Proteomes" id="UP001497525">
    <property type="component" value="Unassembled WGS sequence"/>
</dbReference>
<feature type="coiled-coil region" evidence="1">
    <location>
        <begin position="270"/>
        <end position="339"/>
    </location>
</feature>